<evidence type="ECO:0000256" key="1">
    <source>
        <dbReference type="SAM" id="MobiDB-lite"/>
    </source>
</evidence>
<protein>
    <recommendedName>
        <fullName evidence="4">RRM domain-containing protein</fullName>
    </recommendedName>
</protein>
<reference evidence="2" key="1">
    <citation type="journal article" date="2021" name="IMA Fungus">
        <title>Genomic characterization of three marine fungi, including Emericellopsis atlantica sp. nov. with signatures of a generalist lifestyle and marine biomass degradation.</title>
        <authorList>
            <person name="Hagestad O.C."/>
            <person name="Hou L."/>
            <person name="Andersen J.H."/>
            <person name="Hansen E.H."/>
            <person name="Altermark B."/>
            <person name="Li C."/>
            <person name="Kuhnert E."/>
            <person name="Cox R.J."/>
            <person name="Crous P.W."/>
            <person name="Spatafora J.W."/>
            <person name="Lail K."/>
            <person name="Amirebrahimi M."/>
            <person name="Lipzen A."/>
            <person name="Pangilinan J."/>
            <person name="Andreopoulos W."/>
            <person name="Hayes R.D."/>
            <person name="Ng V."/>
            <person name="Grigoriev I.V."/>
            <person name="Jackson S.A."/>
            <person name="Sutton T.D.S."/>
            <person name="Dobson A.D.W."/>
            <person name="Rama T."/>
        </authorList>
    </citation>
    <scope>NUCLEOTIDE SEQUENCE</scope>
    <source>
        <strain evidence="2">TRa018bII</strain>
    </source>
</reference>
<name>A0A9P7YF62_9HELO</name>
<organism evidence="2 3">
    <name type="scientific">Amylocarpus encephaloides</name>
    <dbReference type="NCBI Taxonomy" id="45428"/>
    <lineage>
        <taxon>Eukaryota</taxon>
        <taxon>Fungi</taxon>
        <taxon>Dikarya</taxon>
        <taxon>Ascomycota</taxon>
        <taxon>Pezizomycotina</taxon>
        <taxon>Leotiomycetes</taxon>
        <taxon>Helotiales</taxon>
        <taxon>Helotiales incertae sedis</taxon>
        <taxon>Amylocarpus</taxon>
    </lineage>
</organism>
<feature type="region of interest" description="Disordered" evidence="1">
    <location>
        <begin position="90"/>
        <end position="125"/>
    </location>
</feature>
<feature type="region of interest" description="Disordered" evidence="1">
    <location>
        <begin position="248"/>
        <end position="405"/>
    </location>
</feature>
<keyword evidence="3" id="KW-1185">Reference proteome</keyword>
<dbReference type="OrthoDB" id="3595585at2759"/>
<feature type="compositionally biased region" description="Basic and acidic residues" evidence="1">
    <location>
        <begin position="183"/>
        <end position="202"/>
    </location>
</feature>
<feature type="region of interest" description="Disordered" evidence="1">
    <location>
        <begin position="137"/>
        <end position="160"/>
    </location>
</feature>
<feature type="compositionally biased region" description="Acidic residues" evidence="1">
    <location>
        <begin position="454"/>
        <end position="464"/>
    </location>
</feature>
<feature type="region of interest" description="Disordered" evidence="1">
    <location>
        <begin position="224"/>
        <end position="243"/>
    </location>
</feature>
<dbReference type="Proteomes" id="UP000824998">
    <property type="component" value="Unassembled WGS sequence"/>
</dbReference>
<feature type="compositionally biased region" description="Basic and acidic residues" evidence="1">
    <location>
        <begin position="310"/>
        <end position="323"/>
    </location>
</feature>
<feature type="compositionally biased region" description="Basic residues" evidence="1">
    <location>
        <begin position="110"/>
        <end position="119"/>
    </location>
</feature>
<comment type="caution">
    <text evidence="2">The sequence shown here is derived from an EMBL/GenBank/DDBJ whole genome shotgun (WGS) entry which is preliminary data.</text>
</comment>
<feature type="compositionally biased region" description="Acidic residues" evidence="1">
    <location>
        <begin position="366"/>
        <end position="378"/>
    </location>
</feature>
<feature type="compositionally biased region" description="Basic and acidic residues" evidence="1">
    <location>
        <begin position="226"/>
        <end position="238"/>
    </location>
</feature>
<feature type="compositionally biased region" description="Low complexity" evidence="1">
    <location>
        <begin position="353"/>
        <end position="365"/>
    </location>
</feature>
<feature type="compositionally biased region" description="Basic and acidic residues" evidence="1">
    <location>
        <begin position="527"/>
        <end position="565"/>
    </location>
</feature>
<evidence type="ECO:0000313" key="3">
    <source>
        <dbReference type="Proteomes" id="UP000824998"/>
    </source>
</evidence>
<evidence type="ECO:0000313" key="2">
    <source>
        <dbReference type="EMBL" id="KAG9232778.1"/>
    </source>
</evidence>
<proteinExistence type="predicted"/>
<feature type="compositionally biased region" description="Basic residues" evidence="1">
    <location>
        <begin position="251"/>
        <end position="261"/>
    </location>
</feature>
<sequence>MAFRAKDSDATIIADSQCTRLHITPLNPDLLPAILPPSILPNARNISYHSIETFPEKAYGFIELPAMDAEKVKKRLNGAILKGSKVRIEKARPQKEAVANDGGAPEKSKKQTKASRKRKRTDDTIIGAEIEDRFVKRGWTTPPAPGKLKENNKDKRKIKSKYTSNSECLFNTVIPPNVASKSKALDKPDKAERKKAKAGKDAVVHEFSKTTKYATFLRSTTSGNKKVSEGFIEDKGWVDEDGNVVEGVVSKLRKPPKTKKVSKPELPAAIEKQDSENSESESSANDSSSDEEEPAAISKATTDGAAPPAVEERSDDTSEEKSSPEGSSSEEESEYSSAVEMISKTVALAPSNDTETSSSGSSSSDSESDLESLEDEDTTPVQKEATSPHPLSRPQSSSGAPVNLSIKIPEPEITLTPVSATVHPLEALYKHPKLGQESVPKSAVPSFSFFGADGDVDEDEEMEEAQDKVPLTPFTQRDFEYRGLRSAAPTPDTAHANKRFMWPSSRDDDEDEDEVASCSPIRHQKFKNNEKSKPKGNGKEKSNEGEKEESDFQKWFYEHRGDTNRAWKKRRKIAGKEKRHRDNKKGGERVA</sequence>
<dbReference type="AlphaFoldDB" id="A0A9P7YF62"/>
<feature type="compositionally biased region" description="Basic residues" evidence="1">
    <location>
        <begin position="566"/>
        <end position="583"/>
    </location>
</feature>
<evidence type="ECO:0008006" key="4">
    <source>
        <dbReference type="Google" id="ProtNLM"/>
    </source>
</evidence>
<dbReference type="EMBL" id="MU251530">
    <property type="protein sequence ID" value="KAG9232778.1"/>
    <property type="molecule type" value="Genomic_DNA"/>
</dbReference>
<gene>
    <name evidence="2" type="ORF">BJ875DRAFT_67515</name>
</gene>
<feature type="region of interest" description="Disordered" evidence="1">
    <location>
        <begin position="180"/>
        <end position="202"/>
    </location>
</feature>
<feature type="region of interest" description="Disordered" evidence="1">
    <location>
        <begin position="435"/>
        <end position="591"/>
    </location>
</feature>
<accession>A0A9P7YF62</accession>